<dbReference type="Proteomes" id="UP001285441">
    <property type="component" value="Unassembled WGS sequence"/>
</dbReference>
<accession>A0AAE0K9A3</accession>
<sequence>MARVLLSGLSHRLFTGTLATTSEETIPRPPDSCCLGTWGVARPGSSLGPWPALVPVLVLVKPPKIRAFDKRELVKGLFPHTAPELFSAAEYATRPVGNKDHLDVRLCNKNPDAPRPSTV</sequence>
<protein>
    <submittedName>
        <fullName evidence="2">Uncharacterized protein</fullName>
    </submittedName>
</protein>
<feature type="chain" id="PRO_5042230557" evidence="1">
    <location>
        <begin position="20"/>
        <end position="119"/>
    </location>
</feature>
<organism evidence="2 3">
    <name type="scientific">Podospora didyma</name>
    <dbReference type="NCBI Taxonomy" id="330526"/>
    <lineage>
        <taxon>Eukaryota</taxon>
        <taxon>Fungi</taxon>
        <taxon>Dikarya</taxon>
        <taxon>Ascomycota</taxon>
        <taxon>Pezizomycotina</taxon>
        <taxon>Sordariomycetes</taxon>
        <taxon>Sordariomycetidae</taxon>
        <taxon>Sordariales</taxon>
        <taxon>Podosporaceae</taxon>
        <taxon>Podospora</taxon>
    </lineage>
</organism>
<reference evidence="2" key="2">
    <citation type="submission" date="2023-06" db="EMBL/GenBank/DDBJ databases">
        <authorList>
            <consortium name="Lawrence Berkeley National Laboratory"/>
            <person name="Haridas S."/>
            <person name="Hensen N."/>
            <person name="Bonometti L."/>
            <person name="Westerberg I."/>
            <person name="Brannstrom I.O."/>
            <person name="Guillou S."/>
            <person name="Cros-Aarteil S."/>
            <person name="Calhoun S."/>
            <person name="Kuo A."/>
            <person name="Mondo S."/>
            <person name="Pangilinan J."/>
            <person name="Riley R."/>
            <person name="LaButti K."/>
            <person name="Andreopoulos B."/>
            <person name="Lipzen A."/>
            <person name="Chen C."/>
            <person name="Yanf M."/>
            <person name="Daum C."/>
            <person name="Ng V."/>
            <person name="Clum A."/>
            <person name="Steindorff A."/>
            <person name="Ohm R."/>
            <person name="Martin F."/>
            <person name="Silar P."/>
            <person name="Natvig D."/>
            <person name="Lalanne C."/>
            <person name="Gautier V."/>
            <person name="Ament-velasquez S.L."/>
            <person name="Kruys A."/>
            <person name="Hutchinson M.I."/>
            <person name="Powell A.J."/>
            <person name="Barry K."/>
            <person name="Miller A.N."/>
            <person name="Grigoriev I.V."/>
            <person name="Debuchy R."/>
            <person name="Gladieux P."/>
            <person name="Thoren M.H."/>
            <person name="Johannesson H."/>
        </authorList>
    </citation>
    <scope>NUCLEOTIDE SEQUENCE</scope>
    <source>
        <strain evidence="2">CBS 232.78</strain>
    </source>
</reference>
<evidence type="ECO:0000256" key="1">
    <source>
        <dbReference type="SAM" id="SignalP"/>
    </source>
</evidence>
<evidence type="ECO:0000313" key="3">
    <source>
        <dbReference type="Proteomes" id="UP001285441"/>
    </source>
</evidence>
<reference evidence="2" key="1">
    <citation type="journal article" date="2023" name="Mol. Phylogenet. Evol.">
        <title>Genome-scale phylogeny and comparative genomics of the fungal order Sordariales.</title>
        <authorList>
            <person name="Hensen N."/>
            <person name="Bonometti L."/>
            <person name="Westerberg I."/>
            <person name="Brannstrom I.O."/>
            <person name="Guillou S."/>
            <person name="Cros-Aarteil S."/>
            <person name="Calhoun S."/>
            <person name="Haridas S."/>
            <person name="Kuo A."/>
            <person name="Mondo S."/>
            <person name="Pangilinan J."/>
            <person name="Riley R."/>
            <person name="LaButti K."/>
            <person name="Andreopoulos B."/>
            <person name="Lipzen A."/>
            <person name="Chen C."/>
            <person name="Yan M."/>
            <person name="Daum C."/>
            <person name="Ng V."/>
            <person name="Clum A."/>
            <person name="Steindorff A."/>
            <person name="Ohm R.A."/>
            <person name="Martin F."/>
            <person name="Silar P."/>
            <person name="Natvig D.O."/>
            <person name="Lalanne C."/>
            <person name="Gautier V."/>
            <person name="Ament-Velasquez S.L."/>
            <person name="Kruys A."/>
            <person name="Hutchinson M.I."/>
            <person name="Powell A.J."/>
            <person name="Barry K."/>
            <person name="Miller A.N."/>
            <person name="Grigoriev I.V."/>
            <person name="Debuchy R."/>
            <person name="Gladieux P."/>
            <person name="Hiltunen Thoren M."/>
            <person name="Johannesson H."/>
        </authorList>
    </citation>
    <scope>NUCLEOTIDE SEQUENCE</scope>
    <source>
        <strain evidence="2">CBS 232.78</strain>
    </source>
</reference>
<dbReference type="EMBL" id="JAULSW010000008">
    <property type="protein sequence ID" value="KAK3372528.1"/>
    <property type="molecule type" value="Genomic_DNA"/>
</dbReference>
<dbReference type="AlphaFoldDB" id="A0AAE0K9A3"/>
<gene>
    <name evidence="2" type="ORF">B0H63DRAFT_527365</name>
</gene>
<keyword evidence="1" id="KW-0732">Signal</keyword>
<keyword evidence="3" id="KW-1185">Reference proteome</keyword>
<name>A0AAE0K9A3_9PEZI</name>
<evidence type="ECO:0000313" key="2">
    <source>
        <dbReference type="EMBL" id="KAK3372528.1"/>
    </source>
</evidence>
<comment type="caution">
    <text evidence="2">The sequence shown here is derived from an EMBL/GenBank/DDBJ whole genome shotgun (WGS) entry which is preliminary data.</text>
</comment>
<proteinExistence type="predicted"/>
<feature type="signal peptide" evidence="1">
    <location>
        <begin position="1"/>
        <end position="19"/>
    </location>
</feature>